<sequence length="64" mass="7593">MYRDPTIELRYFEGGYIKSKKGYIHKVDPYAQILHLYEETGICKLALKDIVEIKKLKKCVNKCR</sequence>
<proteinExistence type="predicted"/>
<reference evidence="1" key="1">
    <citation type="journal article" date="2017" name="Appl. Environ. Microbiol.">
        <title>Staphylococcus edaphicus sp. nov., isolated in Antarctica, harbours mecC gene and genomic islands with suspected role in adaptation to extreme environment.</title>
        <authorList>
            <person name="Pantucek R."/>
            <person name="Sedlacek I."/>
            <person name="Indrakova A."/>
            <person name="Vrbovska V."/>
            <person name="Maslanova I."/>
            <person name="Kovarovic V."/>
            <person name="Svec P."/>
            <person name="Kralova S."/>
            <person name="Kristofova L."/>
            <person name="Keklakova J."/>
            <person name="Petras P."/>
            <person name="Doskar J."/>
        </authorList>
    </citation>
    <scope>NUCLEOTIDE SEQUENCE</scope>
    <source>
        <strain evidence="1">CCM 8730</strain>
    </source>
</reference>
<dbReference type="Proteomes" id="UP001056588">
    <property type="component" value="Chromosome"/>
</dbReference>
<keyword evidence="4" id="KW-1185">Reference proteome</keyword>
<dbReference type="InterPro" id="IPR014962">
    <property type="entry name" value="YolD"/>
</dbReference>
<protein>
    <submittedName>
        <fullName evidence="2">YolD-like family protein</fullName>
    </submittedName>
</protein>
<dbReference type="Proteomes" id="UP000223828">
    <property type="component" value="Unassembled WGS sequence"/>
</dbReference>
<accession>A0A2C6WJU8</accession>
<dbReference type="AlphaFoldDB" id="A0A2C6WJU8"/>
<evidence type="ECO:0000313" key="2">
    <source>
        <dbReference type="EMBL" id="UQW80956.1"/>
    </source>
</evidence>
<evidence type="ECO:0000313" key="1">
    <source>
        <dbReference type="EMBL" id="PHK48659.1"/>
    </source>
</evidence>
<reference evidence="1" key="3">
    <citation type="submission" date="2017-10" db="EMBL/GenBank/DDBJ databases">
        <authorList>
            <person name="Vrbovska V."/>
            <person name="Kovarovic V."/>
            <person name="Indrakova A."/>
        </authorList>
    </citation>
    <scope>NUCLEOTIDE SEQUENCE</scope>
    <source>
        <strain evidence="1">CCM 8730</strain>
    </source>
</reference>
<evidence type="ECO:0000313" key="4">
    <source>
        <dbReference type="Proteomes" id="UP001056588"/>
    </source>
</evidence>
<name>A0A2C6WJU8_9STAP</name>
<organism evidence="1 3">
    <name type="scientific">Staphylococcus edaphicus</name>
    <dbReference type="NCBI Taxonomy" id="1955013"/>
    <lineage>
        <taxon>Bacteria</taxon>
        <taxon>Bacillati</taxon>
        <taxon>Bacillota</taxon>
        <taxon>Bacilli</taxon>
        <taxon>Bacillales</taxon>
        <taxon>Staphylococcaceae</taxon>
        <taxon>Staphylococcus</taxon>
    </lineage>
</organism>
<dbReference type="Pfam" id="PF08863">
    <property type="entry name" value="YolD"/>
    <property type="match status" value="1"/>
</dbReference>
<reference evidence="3" key="2">
    <citation type="submission" date="2017-10" db="EMBL/GenBank/DDBJ databases">
        <title>Staphylococcus edaphicus sp. nov., isolated in Antarctica, harbouring mecC gene and genomic islands essential in adaptation to extreme environment.</title>
        <authorList>
            <person name="Pantucek R."/>
            <person name="Sedlacek I."/>
            <person name="Indrakova A."/>
            <person name="Vrbovska V."/>
            <person name="Maslanova I."/>
            <person name="Kovarovic V."/>
            <person name="Svec P."/>
            <person name="Kralova S."/>
            <person name="Kristofova L."/>
            <person name="Keklakova J."/>
            <person name="Petras P."/>
            <person name="Doskar J."/>
        </authorList>
    </citation>
    <scope>NUCLEOTIDE SEQUENCE [LARGE SCALE GENOMIC DNA]</scope>
    <source>
        <strain evidence="3">CCM 5085</strain>
    </source>
</reference>
<evidence type="ECO:0000313" key="3">
    <source>
        <dbReference type="Proteomes" id="UP000223828"/>
    </source>
</evidence>
<dbReference type="EMBL" id="CP093217">
    <property type="protein sequence ID" value="UQW80956.1"/>
    <property type="molecule type" value="Genomic_DNA"/>
</dbReference>
<dbReference type="EMBL" id="MRZN01000028">
    <property type="protein sequence ID" value="PHK48659.1"/>
    <property type="molecule type" value="Genomic_DNA"/>
</dbReference>
<gene>
    <name evidence="1" type="ORF">BTJ66_12525</name>
    <name evidence="2" type="ORF">MNY58_10240</name>
</gene>
<reference evidence="2" key="4">
    <citation type="submission" date="2022-03" db="EMBL/GenBank/DDBJ databases">
        <title>Complete Genome Sequence of Staphylococcus edaphicus strain CCM 8731.</title>
        <authorList>
            <person name="Rimmer C.O."/>
            <person name="Thomas J.C."/>
        </authorList>
    </citation>
    <scope>NUCLEOTIDE SEQUENCE</scope>
    <source>
        <strain evidence="2">CCM 8731</strain>
    </source>
</reference>